<dbReference type="InterPro" id="IPR004219">
    <property type="entry name" value="TTvirus_Unk"/>
</dbReference>
<evidence type="ECO:0000256" key="3">
    <source>
        <dbReference type="ARBA" id="ARBA00022431"/>
    </source>
</evidence>
<organism evidence="7 8">
    <name type="scientific">Anelloviridae sp</name>
    <dbReference type="NCBI Taxonomy" id="2055263"/>
    <lineage>
        <taxon>Viruses</taxon>
        <taxon>Monodnaviria</taxon>
        <taxon>Shotokuvirae</taxon>
        <taxon>Commensaviricota</taxon>
        <taxon>Cardeaviricetes</taxon>
        <taxon>Sanitavirales</taxon>
        <taxon>Anelloviridae</taxon>
    </lineage>
</organism>
<sequence length="453" mass="53955">MGYYTPRKSYGRRYRRRNFFPHFHRRQHFRRRRYYPRRRRFRHRRRATEVLREHKPHKQKWITVYGWEILGVCGTTWFWNSQNKLEYRQNIKNNQPVEHLSQLGILTSNAKPNFPQGEKCEFKHFCGGHGQATMTLSGLAERARLGMARFSETFEGYTWIKFLGAKFQLVPSGEVDYLFKLNNRAPYTTDAEVKAEAKWNHPANLLLHRGVRVVESIKRSKCCKWKTIKYRPPTEFEGWYDIDHFVTFQLVQYMWTTISLNNPMGIAPYNYGPNPKEDSGAIVNKWWKEGCTDKTSNLHIPQWIDRVTYDTAFLKNPENRWWNNLFPDTTKPKHSPFCPPVFTTEHSNTLWCRYKFWFKVGGATIQNYLPVYPVQEVGPPPSTCPTSCKACIKEGDLDPDGLLTESSYRRITEPDHPSRRRLLEKLKRKLRRVLQKRPKSVHWGHKQTRYFSE</sequence>
<comment type="subcellular location">
    <subcellularLocation>
        <location evidence="1 6">Virion</location>
    </subcellularLocation>
</comment>
<reference evidence="7 8" key="1">
    <citation type="submission" date="2018-10" db="EMBL/GenBank/DDBJ databases">
        <title>Uncovering a Universe of Circular DNA Viruses in Animal Metagenomes.</title>
        <authorList>
            <person name="Tisza M."/>
            <person name="Buck C."/>
            <person name="Pastrana D."/>
            <person name="Welch N."/>
            <person name="Peretti A."/>
        </authorList>
    </citation>
    <scope>NUCLEOTIDE SEQUENCE [LARGE SCALE GENOMIC DNA]</scope>
    <source>
        <strain evidence="7">Ctbb008</strain>
    </source>
</reference>
<evidence type="ECO:0000313" key="8">
    <source>
        <dbReference type="Proteomes" id="UP000289678"/>
    </source>
</evidence>
<dbReference type="Proteomes" id="UP000289678">
    <property type="component" value="Segment"/>
</dbReference>
<keyword evidence="8" id="KW-1185">Reference proteome</keyword>
<evidence type="ECO:0000256" key="2">
    <source>
        <dbReference type="ARBA" id="ARBA00006131"/>
    </source>
</evidence>
<proteinExistence type="inferred from homology"/>
<protein>
    <recommendedName>
        <fullName evidence="6">Capsid protein</fullName>
    </recommendedName>
</protein>
<dbReference type="KEGG" id="vg:80527584"/>
<name>A0A3G2YSY9_9VIRU</name>
<evidence type="ECO:0000313" key="7">
    <source>
        <dbReference type="EMBL" id="AYP28777.1"/>
    </source>
</evidence>
<evidence type="ECO:0000256" key="6">
    <source>
        <dbReference type="RuleBase" id="RU361230"/>
    </source>
</evidence>
<evidence type="ECO:0000256" key="4">
    <source>
        <dbReference type="ARBA" id="ARBA00022561"/>
    </source>
</evidence>
<dbReference type="EMBL" id="MK012467">
    <property type="protein sequence ID" value="AYP28777.1"/>
    <property type="molecule type" value="Genomic_DNA"/>
</dbReference>
<keyword evidence="5 6" id="KW-0946">Virion</keyword>
<keyword evidence="3 6" id="KW-1140">T=1 icosahedral capsid protein</keyword>
<comment type="similarity">
    <text evidence="2 6">Belongs to the anelloviridae capsid protein family.</text>
</comment>
<evidence type="ECO:0000256" key="1">
    <source>
        <dbReference type="ARBA" id="ARBA00004328"/>
    </source>
</evidence>
<dbReference type="GeneID" id="80527584"/>
<evidence type="ECO:0000256" key="5">
    <source>
        <dbReference type="ARBA" id="ARBA00022844"/>
    </source>
</evidence>
<comment type="function">
    <text evidence="6">Self-assembles to form an icosahedral capsid.</text>
</comment>
<dbReference type="GO" id="GO:0039615">
    <property type="term" value="C:T=1 icosahedral viral capsid"/>
    <property type="evidence" value="ECO:0007669"/>
    <property type="project" value="UniProtKB-UniRule"/>
</dbReference>
<dbReference type="Pfam" id="PF02956">
    <property type="entry name" value="TT_ORF1"/>
    <property type="match status" value="1"/>
</dbReference>
<keyword evidence="4 6" id="KW-0167">Capsid protein</keyword>
<dbReference type="RefSeq" id="YP_010790258.1">
    <property type="nucleotide sequence ID" value="NC_075385.1"/>
</dbReference>
<accession>A0A3G2YSY9</accession>